<feature type="non-terminal residue" evidence="3">
    <location>
        <position position="219"/>
    </location>
</feature>
<feature type="non-terminal residue" evidence="3">
    <location>
        <position position="1"/>
    </location>
</feature>
<dbReference type="Proteomes" id="UP000268162">
    <property type="component" value="Unassembled WGS sequence"/>
</dbReference>
<comment type="similarity">
    <text evidence="1">Belongs to the Luc7 family.</text>
</comment>
<keyword evidence="4" id="KW-1185">Reference proteome</keyword>
<evidence type="ECO:0000256" key="1">
    <source>
        <dbReference type="ARBA" id="ARBA00005655"/>
    </source>
</evidence>
<evidence type="ECO:0000313" key="3">
    <source>
        <dbReference type="EMBL" id="RKP36366.1"/>
    </source>
</evidence>
<evidence type="ECO:0000313" key="4">
    <source>
        <dbReference type="Proteomes" id="UP000268162"/>
    </source>
</evidence>
<dbReference type="STRING" id="215637.A0A4P9ZS36"/>
<gene>
    <name evidence="3" type="ORF">BJ085DRAFT_5585</name>
</gene>
<organism evidence="3 4">
    <name type="scientific">Dimargaris cristalligena</name>
    <dbReference type="NCBI Taxonomy" id="215637"/>
    <lineage>
        <taxon>Eukaryota</taxon>
        <taxon>Fungi</taxon>
        <taxon>Fungi incertae sedis</taxon>
        <taxon>Zoopagomycota</taxon>
        <taxon>Kickxellomycotina</taxon>
        <taxon>Dimargaritomycetes</taxon>
        <taxon>Dimargaritales</taxon>
        <taxon>Dimargaritaceae</taxon>
        <taxon>Dimargaris</taxon>
    </lineage>
</organism>
<dbReference type="GO" id="GO:0005685">
    <property type="term" value="C:U1 snRNP"/>
    <property type="evidence" value="ECO:0007669"/>
    <property type="project" value="InterPro"/>
</dbReference>
<dbReference type="AlphaFoldDB" id="A0A4P9ZS36"/>
<sequence>DYARSLIAELMGAHESAKPRDFRDPEVCKHYLVGFCPKELFPNTKSDLGVCSKVHDEGLRKAFQASPDRQRFGYEVDFLDYLRQLCNDMDARIRRGQRRLNIEPSEALLNPKKDEREEQIVMLEEKIKDLLAKAEAAGEDGRVQEAQDMSKQADKLKLDLEDLKAKDISNPIFKQEKRMEVCSVCGGFLVTGDDSSRLDAHNEGKQHRGYLKIREAYED</sequence>
<proteinExistence type="inferred from homology"/>
<dbReference type="EMBL" id="ML002666">
    <property type="protein sequence ID" value="RKP36366.1"/>
    <property type="molecule type" value="Genomic_DNA"/>
</dbReference>
<dbReference type="GO" id="GO:0006376">
    <property type="term" value="P:mRNA splice site recognition"/>
    <property type="evidence" value="ECO:0007669"/>
    <property type="project" value="InterPro"/>
</dbReference>
<accession>A0A4P9ZS36</accession>
<protein>
    <recommendedName>
        <fullName evidence="5">LUC7-domain-containing protein</fullName>
    </recommendedName>
</protein>
<dbReference type="PANTHER" id="PTHR12375">
    <property type="entry name" value="RNA-BINDING PROTEIN LUC7-RELATED"/>
    <property type="match status" value="1"/>
</dbReference>
<evidence type="ECO:0000256" key="2">
    <source>
        <dbReference type="SAM" id="Coils"/>
    </source>
</evidence>
<evidence type="ECO:0008006" key="5">
    <source>
        <dbReference type="Google" id="ProtNLM"/>
    </source>
</evidence>
<keyword evidence="2" id="KW-0175">Coiled coil</keyword>
<dbReference type="Pfam" id="PF03194">
    <property type="entry name" value="LUC7"/>
    <property type="match status" value="1"/>
</dbReference>
<reference evidence="4" key="1">
    <citation type="journal article" date="2018" name="Nat. Microbiol.">
        <title>Leveraging single-cell genomics to expand the fungal tree of life.</title>
        <authorList>
            <person name="Ahrendt S.R."/>
            <person name="Quandt C.A."/>
            <person name="Ciobanu D."/>
            <person name="Clum A."/>
            <person name="Salamov A."/>
            <person name="Andreopoulos B."/>
            <person name="Cheng J.F."/>
            <person name="Woyke T."/>
            <person name="Pelin A."/>
            <person name="Henrissat B."/>
            <person name="Reynolds N.K."/>
            <person name="Benny G.L."/>
            <person name="Smith M.E."/>
            <person name="James T.Y."/>
            <person name="Grigoriev I.V."/>
        </authorList>
    </citation>
    <scope>NUCLEOTIDE SEQUENCE [LARGE SCALE GENOMIC DNA]</scope>
    <source>
        <strain evidence="4">RSA 468</strain>
    </source>
</reference>
<dbReference type="InterPro" id="IPR004882">
    <property type="entry name" value="Luc7-rel"/>
</dbReference>
<feature type="coiled-coil region" evidence="2">
    <location>
        <begin position="113"/>
        <end position="166"/>
    </location>
</feature>
<dbReference type="GO" id="GO:0003729">
    <property type="term" value="F:mRNA binding"/>
    <property type="evidence" value="ECO:0007669"/>
    <property type="project" value="InterPro"/>
</dbReference>
<name>A0A4P9ZS36_9FUNG</name>